<proteinExistence type="predicted"/>
<dbReference type="eggNOG" id="ENOG5032T9R">
    <property type="taxonomic scope" value="Bacteria"/>
</dbReference>
<dbReference type="OrthoDB" id="9154549at2"/>
<protein>
    <recommendedName>
        <fullName evidence="3">CHAT domain-containing protein</fullName>
    </recommendedName>
</protein>
<name>Q21XC7_ALBFT</name>
<evidence type="ECO:0008006" key="3">
    <source>
        <dbReference type="Google" id="ProtNLM"/>
    </source>
</evidence>
<gene>
    <name evidence="1" type="ordered locus">Rfer_1850</name>
</gene>
<dbReference type="RefSeq" id="WP_011464144.1">
    <property type="nucleotide sequence ID" value="NC_007908.1"/>
</dbReference>
<dbReference type="KEGG" id="rfr:Rfer_1850"/>
<sequence length="1085" mass="116685">MTAQLQPDFLAPLLSVAANDPDVMVRIAALDAAGRFPLSLPAWQRMAEANWRIVQAQPAGSLARRQALALAVRIPLRSLREHLRRMVEGGDEVDRDALAAALDVAGDRSRILPLLAQVRGGRLEKFEWLAAMPVEDVITVEDVMATHDETALAQGETALFWRALVLARLGEFRPLDAFLSGEAPEPGLFFGSPWTAYSAIARIRPIPEAMRAHLLELLARRDAAPTNRQPDAATQRLLRLTVWATTGIADAEGTPLAATEKLAPILASATGSTASSDQVNLALAVRAQLPDALFVGRRAPSEFDALNYLPPESVASLIRDVLAQGNQRALALGSEVPVASVLGNGIVDLIGRCPVNDDLPVADLTAGQLGAQRPALDDGQFAWIIARDRAEHLIAQLASLLTPERSVAERLRILHLLGVAADCQGGRAGSPMRGAGPAGSGFTGREELIDDTVYLAAKSMAPRESAPPAKSIAPRKMAPPPMAPPAMAPPAMAGAAMAAPEEMAEVERRTVNAHILHDKTRRNTFVTGADNIIRCWIGLPEKDAAAADKAIQRVDIGPEGLLLTVQLVWRDGSGQDHTDSKPMLLPPERTARSGDCDLHIHVPEGERYVSAEIMFRYRGRTFEAVRLEAFALAPDEAQGPQHEVRVRVQASRREVIELADSQPVDAVFVFGDERALAAQDAAAPAPSSLRVFGGQGGGSFNLGDAKVAIKWLNETLFTTEKLVVRRQAAQDQAGIAEGAGARAQDVLDADDPNVRVLLRDMARHGAGLYNHLLSQGFTDPGERIQVLNHEPNTYVPLEFVYDRGYPVSDAKLCASGLEALKAGAGACPVCSVPAADDQRSGASVICPFGFWSLRKIIERLALGDAGQASSPGAGRRSLPVIDSVAFASSHLVPEDERRATQEVLQQSFGRLFVADDWTQWKKAMQAHPSLLLLLPHHGIQAALDYLEIGDEQLAEDLGKLSRGQIDRQYVNLDGRDPGPIVLLLGCQTAGETETGYVEMTQLIQQQHASIVLGTLAQILGRHAAPLARELVAELVAVEDAQADFGTIMRRVRRRMLGRGYLMALCLVALGDAEWRLTPRAPVGHA</sequence>
<dbReference type="AlphaFoldDB" id="Q21XC7"/>
<reference evidence="2" key="1">
    <citation type="submission" date="2006-02" db="EMBL/GenBank/DDBJ databases">
        <title>Complete sequence of chromosome of Rhodoferax ferrireducens DSM 15236.</title>
        <authorList>
            <person name="Copeland A."/>
            <person name="Lucas S."/>
            <person name="Lapidus A."/>
            <person name="Barry K."/>
            <person name="Detter J.C."/>
            <person name="Glavina del Rio T."/>
            <person name="Hammon N."/>
            <person name="Israni S."/>
            <person name="Pitluck S."/>
            <person name="Brettin T."/>
            <person name="Bruce D."/>
            <person name="Han C."/>
            <person name="Tapia R."/>
            <person name="Gilna P."/>
            <person name="Kiss H."/>
            <person name="Schmutz J."/>
            <person name="Larimer F."/>
            <person name="Land M."/>
            <person name="Kyrpides N."/>
            <person name="Ivanova N."/>
            <person name="Richardson P."/>
        </authorList>
    </citation>
    <scope>NUCLEOTIDE SEQUENCE [LARGE SCALE GENOMIC DNA]</scope>
    <source>
        <strain evidence="2">ATCC BAA-621 / DSM 15236 / T118</strain>
    </source>
</reference>
<evidence type="ECO:0000313" key="2">
    <source>
        <dbReference type="Proteomes" id="UP000008332"/>
    </source>
</evidence>
<organism evidence="1 2">
    <name type="scientific">Albidiferax ferrireducens (strain ATCC BAA-621 / DSM 15236 / T118)</name>
    <name type="common">Rhodoferax ferrireducens</name>
    <dbReference type="NCBI Taxonomy" id="338969"/>
    <lineage>
        <taxon>Bacteria</taxon>
        <taxon>Pseudomonadati</taxon>
        <taxon>Pseudomonadota</taxon>
        <taxon>Betaproteobacteria</taxon>
        <taxon>Burkholderiales</taxon>
        <taxon>Comamonadaceae</taxon>
        <taxon>Rhodoferax</taxon>
    </lineage>
</organism>
<accession>Q21XC7</accession>
<dbReference type="EMBL" id="CP000267">
    <property type="protein sequence ID" value="ABD69576.1"/>
    <property type="molecule type" value="Genomic_DNA"/>
</dbReference>
<dbReference type="HOGENOM" id="CLU_285426_0_0_4"/>
<keyword evidence="2" id="KW-1185">Reference proteome</keyword>
<dbReference type="Proteomes" id="UP000008332">
    <property type="component" value="Chromosome"/>
</dbReference>
<dbReference type="STRING" id="338969.Rfer_1850"/>
<evidence type="ECO:0000313" key="1">
    <source>
        <dbReference type="EMBL" id="ABD69576.1"/>
    </source>
</evidence>